<keyword evidence="3" id="KW-1185">Reference proteome</keyword>
<protein>
    <submittedName>
        <fullName evidence="2">Uncharacterized protein</fullName>
    </submittedName>
</protein>
<dbReference type="PANTHER" id="PTHR38797:SF4">
    <property type="entry name" value="NUCLEAR PORE COMPLEX PROTEIN NUP85"/>
    <property type="match status" value="1"/>
</dbReference>
<dbReference type="AlphaFoldDB" id="A0AAE0I2L5"/>
<organism evidence="2 3">
    <name type="scientific">Cercophora scortea</name>
    <dbReference type="NCBI Taxonomy" id="314031"/>
    <lineage>
        <taxon>Eukaryota</taxon>
        <taxon>Fungi</taxon>
        <taxon>Dikarya</taxon>
        <taxon>Ascomycota</taxon>
        <taxon>Pezizomycotina</taxon>
        <taxon>Sordariomycetes</taxon>
        <taxon>Sordariomycetidae</taxon>
        <taxon>Sordariales</taxon>
        <taxon>Lasiosphaeriaceae</taxon>
        <taxon>Cercophora</taxon>
    </lineage>
</organism>
<evidence type="ECO:0000313" key="3">
    <source>
        <dbReference type="Proteomes" id="UP001286456"/>
    </source>
</evidence>
<feature type="region of interest" description="Disordered" evidence="1">
    <location>
        <begin position="221"/>
        <end position="242"/>
    </location>
</feature>
<dbReference type="Pfam" id="PF12311">
    <property type="entry name" value="DUF3632"/>
    <property type="match status" value="1"/>
</dbReference>
<evidence type="ECO:0000313" key="2">
    <source>
        <dbReference type="EMBL" id="KAK3317443.1"/>
    </source>
</evidence>
<proteinExistence type="predicted"/>
<sequence length="294" mass="32693">MAKQLNADLDLLLDEAGFSDFQEEIVKALQSGFAALSDKPSTNLDEEATRVASGLRALIQVPTGDFSKEAYDEHLGEFQEFWHGLIDIATRIPHNDDQSQALVVKALGVLRGDSSLRNKFPDLGAMMRDKWIDPTFEWHPGHEENGPTYTLSNWLNLNSFVSRLHGSGVFMTNTFAIWQLREALEDDLTDAKGNCSPAEAVDNRLAVASEWLIHAGPLLLKESPPESEEPGERQKRAYRGGPLFSGRPGFDIERWGYWKRRLEELRPTLGASVAPSVDRAVQSMKAAAAALFKD</sequence>
<dbReference type="InterPro" id="IPR022085">
    <property type="entry name" value="OpdG"/>
</dbReference>
<dbReference type="InterPro" id="IPR053204">
    <property type="entry name" value="Oxopyrrolidines_Biosynth-assoc"/>
</dbReference>
<reference evidence="2" key="1">
    <citation type="journal article" date="2023" name="Mol. Phylogenet. Evol.">
        <title>Genome-scale phylogeny and comparative genomics of the fungal order Sordariales.</title>
        <authorList>
            <person name="Hensen N."/>
            <person name="Bonometti L."/>
            <person name="Westerberg I."/>
            <person name="Brannstrom I.O."/>
            <person name="Guillou S."/>
            <person name="Cros-Aarteil S."/>
            <person name="Calhoun S."/>
            <person name="Haridas S."/>
            <person name="Kuo A."/>
            <person name="Mondo S."/>
            <person name="Pangilinan J."/>
            <person name="Riley R."/>
            <person name="LaButti K."/>
            <person name="Andreopoulos B."/>
            <person name="Lipzen A."/>
            <person name="Chen C."/>
            <person name="Yan M."/>
            <person name="Daum C."/>
            <person name="Ng V."/>
            <person name="Clum A."/>
            <person name="Steindorff A."/>
            <person name="Ohm R.A."/>
            <person name="Martin F."/>
            <person name="Silar P."/>
            <person name="Natvig D.O."/>
            <person name="Lalanne C."/>
            <person name="Gautier V."/>
            <person name="Ament-Velasquez S.L."/>
            <person name="Kruys A."/>
            <person name="Hutchinson M.I."/>
            <person name="Powell A.J."/>
            <person name="Barry K."/>
            <person name="Miller A.N."/>
            <person name="Grigoriev I.V."/>
            <person name="Debuchy R."/>
            <person name="Gladieux P."/>
            <person name="Hiltunen Thoren M."/>
            <person name="Johannesson H."/>
        </authorList>
    </citation>
    <scope>NUCLEOTIDE SEQUENCE</scope>
    <source>
        <strain evidence="2">SMH4131-1</strain>
    </source>
</reference>
<accession>A0AAE0I2L5</accession>
<dbReference type="PANTHER" id="PTHR38797">
    <property type="entry name" value="NUCLEAR PORE COMPLEX PROTEIN NUP85-RELATED"/>
    <property type="match status" value="1"/>
</dbReference>
<dbReference type="EMBL" id="JAUEPO010000007">
    <property type="protein sequence ID" value="KAK3317443.1"/>
    <property type="molecule type" value="Genomic_DNA"/>
</dbReference>
<evidence type="ECO:0000256" key="1">
    <source>
        <dbReference type="SAM" id="MobiDB-lite"/>
    </source>
</evidence>
<reference evidence="2" key="2">
    <citation type="submission" date="2023-06" db="EMBL/GenBank/DDBJ databases">
        <authorList>
            <consortium name="Lawrence Berkeley National Laboratory"/>
            <person name="Haridas S."/>
            <person name="Hensen N."/>
            <person name="Bonometti L."/>
            <person name="Westerberg I."/>
            <person name="Brannstrom I.O."/>
            <person name="Guillou S."/>
            <person name="Cros-Aarteil S."/>
            <person name="Calhoun S."/>
            <person name="Kuo A."/>
            <person name="Mondo S."/>
            <person name="Pangilinan J."/>
            <person name="Riley R."/>
            <person name="Labutti K."/>
            <person name="Andreopoulos B."/>
            <person name="Lipzen A."/>
            <person name="Chen C."/>
            <person name="Yanf M."/>
            <person name="Daum C."/>
            <person name="Ng V."/>
            <person name="Clum A."/>
            <person name="Steindorff A."/>
            <person name="Ohm R."/>
            <person name="Martin F."/>
            <person name="Silar P."/>
            <person name="Natvig D."/>
            <person name="Lalanne C."/>
            <person name="Gautier V."/>
            <person name="Ament-Velasquez S.L."/>
            <person name="Kruys A."/>
            <person name="Hutchinson M.I."/>
            <person name="Powell A.J."/>
            <person name="Barry K."/>
            <person name="Miller A.N."/>
            <person name="Grigoriev I.V."/>
            <person name="Debuchy R."/>
            <person name="Gladieux P."/>
            <person name="Thoren M.H."/>
            <person name="Johannesson H."/>
        </authorList>
    </citation>
    <scope>NUCLEOTIDE SEQUENCE</scope>
    <source>
        <strain evidence="2">SMH4131-1</strain>
    </source>
</reference>
<gene>
    <name evidence="2" type="ORF">B0T19DRAFT_479526</name>
</gene>
<comment type="caution">
    <text evidence="2">The sequence shown here is derived from an EMBL/GenBank/DDBJ whole genome shotgun (WGS) entry which is preliminary data.</text>
</comment>
<dbReference type="Proteomes" id="UP001286456">
    <property type="component" value="Unassembled WGS sequence"/>
</dbReference>
<name>A0AAE0I2L5_9PEZI</name>